<dbReference type="RefSeq" id="WP_279244207.1">
    <property type="nucleotide sequence ID" value="NZ_SHNN01000001.1"/>
</dbReference>
<keyword evidence="1" id="KW-0732">Signal</keyword>
<evidence type="ECO:0000256" key="1">
    <source>
        <dbReference type="SAM" id="SignalP"/>
    </source>
</evidence>
<accession>A0ABT3TD51</accession>
<gene>
    <name evidence="2" type="ORF">EYC98_05020</name>
</gene>
<protein>
    <submittedName>
        <fullName evidence="2">Uncharacterized protein</fullName>
    </submittedName>
</protein>
<feature type="chain" id="PRO_5047411948" evidence="1">
    <location>
        <begin position="27"/>
        <end position="115"/>
    </location>
</feature>
<keyword evidence="3" id="KW-1185">Reference proteome</keyword>
<evidence type="ECO:0000313" key="3">
    <source>
        <dbReference type="Proteomes" id="UP001143362"/>
    </source>
</evidence>
<evidence type="ECO:0000313" key="2">
    <source>
        <dbReference type="EMBL" id="MCX2980228.1"/>
    </source>
</evidence>
<sequence length="115" mass="12159">MNILNSTLTALSLSACLTILPSLSHAGSAEALKGCEAELRDDARLAPYADTRARAKKFSRSGPNKQIDFKVTGVDGSGEKISWRATCVASMSGKVQSLELLQTEGNSSLQVAESE</sequence>
<reference evidence="2" key="1">
    <citation type="submission" date="2019-02" db="EMBL/GenBank/DDBJ databases">
        <authorList>
            <person name="Li S.-H."/>
        </authorList>
    </citation>
    <scope>NUCLEOTIDE SEQUENCE</scope>
    <source>
        <strain evidence="2">IMCC14734</strain>
    </source>
</reference>
<dbReference type="Proteomes" id="UP001143362">
    <property type="component" value="Unassembled WGS sequence"/>
</dbReference>
<proteinExistence type="predicted"/>
<organism evidence="2 3">
    <name type="scientific">Candidatus Litorirhabdus singularis</name>
    <dbReference type="NCBI Taxonomy" id="2518993"/>
    <lineage>
        <taxon>Bacteria</taxon>
        <taxon>Pseudomonadati</taxon>
        <taxon>Pseudomonadota</taxon>
        <taxon>Gammaproteobacteria</taxon>
        <taxon>Cellvibrionales</taxon>
        <taxon>Halieaceae</taxon>
        <taxon>Candidatus Litorirhabdus</taxon>
    </lineage>
</organism>
<comment type="caution">
    <text evidence="2">The sequence shown here is derived from an EMBL/GenBank/DDBJ whole genome shotgun (WGS) entry which is preliminary data.</text>
</comment>
<feature type="signal peptide" evidence="1">
    <location>
        <begin position="1"/>
        <end position="26"/>
    </location>
</feature>
<name>A0ABT3TD51_9GAMM</name>
<dbReference type="EMBL" id="SHNN01000001">
    <property type="protein sequence ID" value="MCX2980228.1"/>
    <property type="molecule type" value="Genomic_DNA"/>
</dbReference>